<name>A0A7M3MHQ0_9BACT</name>
<dbReference type="EMBL" id="QMIE01000002">
    <property type="protein sequence ID" value="TVM19218.1"/>
    <property type="molecule type" value="Genomic_DNA"/>
</dbReference>
<organism evidence="7 8">
    <name type="scientific">Oceanidesulfovibrio indonesiensis</name>
    <dbReference type="NCBI Taxonomy" id="54767"/>
    <lineage>
        <taxon>Bacteria</taxon>
        <taxon>Pseudomonadati</taxon>
        <taxon>Thermodesulfobacteriota</taxon>
        <taxon>Desulfovibrionia</taxon>
        <taxon>Desulfovibrionales</taxon>
        <taxon>Desulfovibrionaceae</taxon>
        <taxon>Oceanidesulfovibrio</taxon>
    </lineage>
</organism>
<dbReference type="PROSITE" id="PS51918">
    <property type="entry name" value="RADICAL_SAM"/>
    <property type="match status" value="1"/>
</dbReference>
<dbReference type="SUPFAM" id="SSF102114">
    <property type="entry name" value="Radical SAM enzymes"/>
    <property type="match status" value="1"/>
</dbReference>
<dbReference type="Proteomes" id="UP000448292">
    <property type="component" value="Unassembled WGS sequence"/>
</dbReference>
<dbReference type="RefSeq" id="WP_144301576.1">
    <property type="nucleotide sequence ID" value="NZ_QMIE01000002.1"/>
</dbReference>
<dbReference type="Pfam" id="PF13186">
    <property type="entry name" value="SPASM"/>
    <property type="match status" value="1"/>
</dbReference>
<evidence type="ECO:0000256" key="2">
    <source>
        <dbReference type="ARBA" id="ARBA00022691"/>
    </source>
</evidence>
<dbReference type="PANTHER" id="PTHR43524">
    <property type="entry name" value="RADICAL SAM SUPERFAMILY PROTEIN"/>
    <property type="match status" value="1"/>
</dbReference>
<evidence type="ECO:0000256" key="5">
    <source>
        <dbReference type="ARBA" id="ARBA00023014"/>
    </source>
</evidence>
<sequence>MFDLSIPTAISSQAMRFMGSVSNENLLRIISLLEPLASIEWQKKGIENIKTMIREDHHGIRAAKRALKTLNPRARSAVLNNLVLGGLLTGYKKRLKFYNEFNVAPPGVMQISPTFRCNMKCYGCAIGTHDAGNSLTREEVEKLVSDAAHSGTNLIMFLGGEPLINPWLIDVMEKFPKVAFLVFSNGLLLTDEKIERIARMGHVSIALSVDGLKENTDKRRGEGTFDKITAIMRKLNKAGVFVGFSAMLCRHNFEEIFSDEFMDAMIENGALYGWIPMVVPQGKAITDTELLPTPQQKATLREKLKDLRRRKEILLLDFYTDAYITEGCSAARLVVHINPDGDVEPCILFPFAVDNIREKPYSDILKSDFFQAIRKIREEHPFDKQTCMMRCRPVQVVDAVKRCNARETSHGTLERLESLIKRGDV</sequence>
<keyword evidence="2" id="KW-0949">S-adenosyl-L-methionine</keyword>
<dbReference type="CDD" id="cd01335">
    <property type="entry name" value="Radical_SAM"/>
    <property type="match status" value="1"/>
</dbReference>
<dbReference type="InterPro" id="IPR013785">
    <property type="entry name" value="Aldolase_TIM"/>
</dbReference>
<evidence type="ECO:0000256" key="1">
    <source>
        <dbReference type="ARBA" id="ARBA00001966"/>
    </source>
</evidence>
<evidence type="ECO:0000313" key="7">
    <source>
        <dbReference type="EMBL" id="TVM19218.1"/>
    </source>
</evidence>
<dbReference type="AlphaFoldDB" id="A0A7M3MHQ0"/>
<dbReference type="GO" id="GO:0051536">
    <property type="term" value="F:iron-sulfur cluster binding"/>
    <property type="evidence" value="ECO:0007669"/>
    <property type="project" value="UniProtKB-KW"/>
</dbReference>
<proteinExistence type="predicted"/>
<evidence type="ECO:0000256" key="4">
    <source>
        <dbReference type="ARBA" id="ARBA00023004"/>
    </source>
</evidence>
<dbReference type="Pfam" id="PF04055">
    <property type="entry name" value="Radical_SAM"/>
    <property type="match status" value="1"/>
</dbReference>
<dbReference type="GO" id="GO:0003824">
    <property type="term" value="F:catalytic activity"/>
    <property type="evidence" value="ECO:0007669"/>
    <property type="project" value="InterPro"/>
</dbReference>
<keyword evidence="3" id="KW-0479">Metal-binding</keyword>
<dbReference type="PANTHER" id="PTHR43524:SF1">
    <property type="entry name" value="RADICAL SAM SUPERFAMILY PROTEIN"/>
    <property type="match status" value="1"/>
</dbReference>
<comment type="caution">
    <text evidence="7">The sequence shown here is derived from an EMBL/GenBank/DDBJ whole genome shotgun (WGS) entry which is preliminary data.</text>
</comment>
<accession>A0A7M3MHQ0</accession>
<dbReference type="InterPro" id="IPR007197">
    <property type="entry name" value="rSAM"/>
</dbReference>
<comment type="cofactor">
    <cofactor evidence="1">
        <name>[4Fe-4S] cluster</name>
        <dbReference type="ChEBI" id="CHEBI:49883"/>
    </cofactor>
</comment>
<gene>
    <name evidence="7" type="ORF">DPQ33_02330</name>
</gene>
<dbReference type="Gene3D" id="3.20.20.70">
    <property type="entry name" value="Aldolase class I"/>
    <property type="match status" value="1"/>
</dbReference>
<dbReference type="InterPro" id="IPR006638">
    <property type="entry name" value="Elp3/MiaA/NifB-like_rSAM"/>
</dbReference>
<keyword evidence="5" id="KW-0411">Iron-sulfur</keyword>
<dbReference type="SMART" id="SM00729">
    <property type="entry name" value="Elp3"/>
    <property type="match status" value="1"/>
</dbReference>
<keyword evidence="8" id="KW-1185">Reference proteome</keyword>
<dbReference type="InterPro" id="IPR023885">
    <property type="entry name" value="4Fe4S-binding_SPASM_dom"/>
</dbReference>
<evidence type="ECO:0000259" key="6">
    <source>
        <dbReference type="PROSITE" id="PS51918"/>
    </source>
</evidence>
<evidence type="ECO:0000256" key="3">
    <source>
        <dbReference type="ARBA" id="ARBA00022723"/>
    </source>
</evidence>
<dbReference type="SFLD" id="SFLDS00029">
    <property type="entry name" value="Radical_SAM"/>
    <property type="match status" value="1"/>
</dbReference>
<evidence type="ECO:0000313" key="8">
    <source>
        <dbReference type="Proteomes" id="UP000448292"/>
    </source>
</evidence>
<reference evidence="7 8" key="1">
    <citation type="submission" date="2018-06" db="EMBL/GenBank/DDBJ databases">
        <title>Complete genome of Desulfovibrio indonesiensis P37SLT.</title>
        <authorList>
            <person name="Crispim J.S."/>
            <person name="Vidigal P.M.P."/>
            <person name="Silva L.C.F."/>
            <person name="Laguardia C.N."/>
            <person name="Araujo L.C."/>
            <person name="Dias R.S."/>
            <person name="Sousa M.P."/>
            <person name="Paula S.O."/>
            <person name="Silva C."/>
        </authorList>
    </citation>
    <scope>NUCLEOTIDE SEQUENCE [LARGE SCALE GENOMIC DNA]</scope>
    <source>
        <strain evidence="7 8">P37SLT</strain>
    </source>
</reference>
<dbReference type="OrthoDB" id="9782387at2"/>
<dbReference type="InterPro" id="IPR058240">
    <property type="entry name" value="rSAM_sf"/>
</dbReference>
<feature type="domain" description="Radical SAM core" evidence="6">
    <location>
        <begin position="103"/>
        <end position="301"/>
    </location>
</feature>
<keyword evidence="4" id="KW-0408">Iron</keyword>
<dbReference type="SFLD" id="SFLDG01067">
    <property type="entry name" value="SPASM/twitch_domain_containing"/>
    <property type="match status" value="1"/>
</dbReference>
<dbReference type="GO" id="GO:0046872">
    <property type="term" value="F:metal ion binding"/>
    <property type="evidence" value="ECO:0007669"/>
    <property type="project" value="UniProtKB-KW"/>
</dbReference>
<protein>
    <recommendedName>
        <fullName evidence="6">Radical SAM core domain-containing protein</fullName>
    </recommendedName>
</protein>